<sequence>MTMPMYVSPEQLMKDRADYARKGISRGRAAVACTYADGVLLCAENPSNTLRKVGEIYDRIAFVGVGKYSEFDQLRIAGVRHADLKGYSFSRDDVDALWLANQYAQILGQYFTHEMKPLEVEMIVAEIGEETASDQLFHLLYDGTVMDTRGFVVIGGEADAIRGRMEEGWGQEMVLSAAVSVSVSALAGPDRTLVPDDLEVAVLSRENGRRAFGRLEGGDLAGLLD</sequence>
<dbReference type="GO" id="GO:0004298">
    <property type="term" value="F:threonine-type endopeptidase activity"/>
    <property type="evidence" value="ECO:0007669"/>
    <property type="project" value="InterPro"/>
</dbReference>
<evidence type="ECO:0000256" key="2">
    <source>
        <dbReference type="ARBA" id="ARBA00022942"/>
    </source>
</evidence>
<dbReference type="InterPro" id="IPR029055">
    <property type="entry name" value="Ntn_hydrolases_N"/>
</dbReference>
<reference evidence="3" key="1">
    <citation type="submission" date="2018-05" db="EMBL/GenBank/DDBJ databases">
        <authorList>
            <person name="Lanie J.A."/>
            <person name="Ng W.-L."/>
            <person name="Kazmierczak K.M."/>
            <person name="Andrzejewski T.M."/>
            <person name="Davidsen T.M."/>
            <person name="Wayne K.J."/>
            <person name="Tettelin H."/>
            <person name="Glass J.I."/>
            <person name="Rusch D."/>
            <person name="Podicherti R."/>
            <person name="Tsui H.-C.T."/>
            <person name="Winkler M.E."/>
        </authorList>
    </citation>
    <scope>NUCLEOTIDE SEQUENCE</scope>
</reference>
<dbReference type="Pfam" id="PF00227">
    <property type="entry name" value="Proteasome"/>
    <property type="match status" value="1"/>
</dbReference>
<keyword evidence="2" id="KW-0647">Proteasome</keyword>
<dbReference type="GO" id="GO:0051603">
    <property type="term" value="P:proteolysis involved in protein catabolic process"/>
    <property type="evidence" value="ECO:0007669"/>
    <property type="project" value="InterPro"/>
</dbReference>
<dbReference type="InterPro" id="IPR023332">
    <property type="entry name" value="Proteasome_alpha-type"/>
</dbReference>
<dbReference type="InterPro" id="IPR001353">
    <property type="entry name" value="Proteasome_sua/b"/>
</dbReference>
<dbReference type="Gene3D" id="3.60.20.10">
    <property type="entry name" value="Glutamine Phosphoribosylpyrophosphate, subunit 1, domain 1"/>
    <property type="match status" value="1"/>
</dbReference>
<accession>A0A382B9A4</accession>
<evidence type="ECO:0000313" key="3">
    <source>
        <dbReference type="EMBL" id="SVB10121.1"/>
    </source>
</evidence>
<dbReference type="AlphaFoldDB" id="A0A382B9A4"/>
<evidence type="ECO:0000256" key="1">
    <source>
        <dbReference type="ARBA" id="ARBA00022490"/>
    </source>
</evidence>
<dbReference type="EMBL" id="UINC01028689">
    <property type="protein sequence ID" value="SVB10121.1"/>
    <property type="molecule type" value="Genomic_DNA"/>
</dbReference>
<name>A0A382B9A4_9ZZZZ</name>
<dbReference type="GO" id="GO:0019773">
    <property type="term" value="C:proteasome core complex, alpha-subunit complex"/>
    <property type="evidence" value="ECO:0007669"/>
    <property type="project" value="InterPro"/>
</dbReference>
<organism evidence="3">
    <name type="scientific">marine metagenome</name>
    <dbReference type="NCBI Taxonomy" id="408172"/>
    <lineage>
        <taxon>unclassified sequences</taxon>
        <taxon>metagenomes</taxon>
        <taxon>ecological metagenomes</taxon>
    </lineage>
</organism>
<proteinExistence type="predicted"/>
<dbReference type="PROSITE" id="PS51475">
    <property type="entry name" value="PROTEASOME_ALPHA_2"/>
    <property type="match status" value="1"/>
</dbReference>
<dbReference type="SUPFAM" id="SSF56235">
    <property type="entry name" value="N-terminal nucleophile aminohydrolases (Ntn hydrolases)"/>
    <property type="match status" value="1"/>
</dbReference>
<evidence type="ECO:0008006" key="4">
    <source>
        <dbReference type="Google" id="ProtNLM"/>
    </source>
</evidence>
<keyword evidence="1" id="KW-0963">Cytoplasm</keyword>
<dbReference type="InterPro" id="IPR022296">
    <property type="entry name" value="Proteasome_asu_bac"/>
</dbReference>
<gene>
    <name evidence="3" type="ORF">METZ01_LOCUS162975</name>
</gene>
<dbReference type="NCBIfam" id="TIGR03691">
    <property type="entry name" value="20S_bact_alpha"/>
    <property type="match status" value="1"/>
</dbReference>
<protein>
    <recommendedName>
        <fullName evidence="4">Proteasome alpha-type subunits domain-containing protein</fullName>
    </recommendedName>
</protein>